<evidence type="ECO:0000256" key="5">
    <source>
        <dbReference type="ARBA" id="ARBA00023136"/>
    </source>
</evidence>
<reference evidence="6 7" key="1">
    <citation type="submission" date="2016-12" db="EMBL/GenBank/DDBJ databases">
        <title>The new phylogeny of genus Mycobacterium.</title>
        <authorList>
            <person name="Tortoli E."/>
            <person name="Trovato A."/>
            <person name="Cirillo D.M."/>
        </authorList>
    </citation>
    <scope>NUCLEOTIDE SEQUENCE [LARGE SCALE GENOMIC DNA]</scope>
    <source>
        <strain evidence="6 7">DSM 45130</strain>
    </source>
</reference>
<keyword evidence="4" id="KW-1133">Transmembrane helix</keyword>
<dbReference type="GO" id="GO:0033013">
    <property type="term" value="P:tetrapyrrole metabolic process"/>
    <property type="evidence" value="ECO:0007669"/>
    <property type="project" value="UniProtKB-ARBA"/>
</dbReference>
<evidence type="ECO:0000256" key="3">
    <source>
        <dbReference type="ARBA" id="ARBA00022692"/>
    </source>
</evidence>
<keyword evidence="3" id="KW-0812">Transmembrane</keyword>
<dbReference type="Proteomes" id="UP000192801">
    <property type="component" value="Unassembled WGS sequence"/>
</dbReference>
<evidence type="ECO:0000313" key="6">
    <source>
        <dbReference type="EMBL" id="ORA71357.1"/>
    </source>
</evidence>
<gene>
    <name evidence="6" type="ORF">BST26_08635</name>
</gene>
<dbReference type="PANTHER" id="PTHR10057">
    <property type="entry name" value="PERIPHERAL-TYPE BENZODIAZEPINE RECEPTOR"/>
    <property type="match status" value="1"/>
</dbReference>
<dbReference type="Gene3D" id="1.20.1260.100">
    <property type="entry name" value="TspO/MBR protein"/>
    <property type="match status" value="1"/>
</dbReference>
<dbReference type="CDD" id="cd15904">
    <property type="entry name" value="TSPO_MBR"/>
    <property type="match status" value="1"/>
</dbReference>
<protein>
    <submittedName>
        <fullName evidence="6">TspO protein</fullName>
    </submittedName>
</protein>
<sequence length="159" mass="16618">MRIRTALATGLGAAAAAVVGTVASKPNIDTWYAGLDKPRYVPPNAVFPIAWTSLYATIAWTSAAAIDRLRANGRDAEAAAYGRALATNYVLNGAWSWVFFKGHRLPAAAVVAAVLAASSADLTRRAASADPKLGAALAPYPAWTSFATVMSADIARLNR</sequence>
<dbReference type="OrthoDB" id="9795496at2"/>
<evidence type="ECO:0000313" key="7">
    <source>
        <dbReference type="Proteomes" id="UP000192801"/>
    </source>
</evidence>
<keyword evidence="5" id="KW-0472">Membrane</keyword>
<dbReference type="RefSeq" id="WP_083030352.1">
    <property type="nucleotide sequence ID" value="NZ_AP022618.1"/>
</dbReference>
<dbReference type="AlphaFoldDB" id="A0A1X0DGB5"/>
<dbReference type="InterPro" id="IPR004307">
    <property type="entry name" value="TspO_MBR"/>
</dbReference>
<dbReference type="GO" id="GO:0016020">
    <property type="term" value="C:membrane"/>
    <property type="evidence" value="ECO:0007669"/>
    <property type="project" value="UniProtKB-SubCell"/>
</dbReference>
<keyword evidence="7" id="KW-1185">Reference proteome</keyword>
<name>A0A1X0DGB5_9MYCO</name>
<comment type="subcellular location">
    <subcellularLocation>
        <location evidence="1">Membrane</location>
        <topology evidence="1">Multi-pass membrane protein</topology>
    </subcellularLocation>
</comment>
<dbReference type="InterPro" id="IPR038330">
    <property type="entry name" value="TspO/MBR-related_sf"/>
</dbReference>
<comment type="caution">
    <text evidence="6">The sequence shown here is derived from an EMBL/GenBank/DDBJ whole genome shotgun (WGS) entry which is preliminary data.</text>
</comment>
<dbReference type="STRING" id="444597.BST26_08635"/>
<dbReference type="PIRSF" id="PIRSF005859">
    <property type="entry name" value="PBR"/>
    <property type="match status" value="1"/>
</dbReference>
<proteinExistence type="inferred from homology"/>
<evidence type="ECO:0000256" key="4">
    <source>
        <dbReference type="ARBA" id="ARBA00022989"/>
    </source>
</evidence>
<dbReference type="EMBL" id="MVHS01000014">
    <property type="protein sequence ID" value="ORA71357.1"/>
    <property type="molecule type" value="Genomic_DNA"/>
</dbReference>
<evidence type="ECO:0000256" key="2">
    <source>
        <dbReference type="ARBA" id="ARBA00007524"/>
    </source>
</evidence>
<comment type="similarity">
    <text evidence="2">Belongs to the TspO/BZRP family.</text>
</comment>
<accession>A0A1X0DGB5</accession>
<evidence type="ECO:0000256" key="1">
    <source>
        <dbReference type="ARBA" id="ARBA00004141"/>
    </source>
</evidence>
<organism evidence="6 7">
    <name type="scientific">Mycolicibacterium insubricum</name>
    <dbReference type="NCBI Taxonomy" id="444597"/>
    <lineage>
        <taxon>Bacteria</taxon>
        <taxon>Bacillati</taxon>
        <taxon>Actinomycetota</taxon>
        <taxon>Actinomycetes</taxon>
        <taxon>Mycobacteriales</taxon>
        <taxon>Mycobacteriaceae</taxon>
        <taxon>Mycolicibacterium</taxon>
    </lineage>
</organism>
<dbReference type="Pfam" id="PF03073">
    <property type="entry name" value="TspO_MBR"/>
    <property type="match status" value="1"/>
</dbReference>
<dbReference type="FunFam" id="1.20.1260.100:FF:000001">
    <property type="entry name" value="translocator protein 2"/>
    <property type="match status" value="1"/>
</dbReference>
<dbReference type="PANTHER" id="PTHR10057:SF0">
    <property type="entry name" value="TRANSLOCATOR PROTEIN"/>
    <property type="match status" value="1"/>
</dbReference>